<protein>
    <recommendedName>
        <fullName evidence="3">Peptidase M12A domain-containing protein</fullName>
    </recommendedName>
</protein>
<gene>
    <name evidence="1" type="primary">Acey_s0010.g873</name>
    <name evidence="1" type="ORF">Y032_0010g873</name>
</gene>
<evidence type="ECO:0000313" key="2">
    <source>
        <dbReference type="Proteomes" id="UP000024635"/>
    </source>
</evidence>
<evidence type="ECO:0008006" key="3">
    <source>
        <dbReference type="Google" id="ProtNLM"/>
    </source>
</evidence>
<dbReference type="EMBL" id="JARK01001346">
    <property type="protein sequence ID" value="EYC26621.1"/>
    <property type="molecule type" value="Genomic_DNA"/>
</dbReference>
<evidence type="ECO:0000313" key="1">
    <source>
        <dbReference type="EMBL" id="EYC26621.1"/>
    </source>
</evidence>
<dbReference type="AlphaFoldDB" id="A0A016VH70"/>
<name>A0A016VH70_9BILA</name>
<dbReference type="Proteomes" id="UP000024635">
    <property type="component" value="Unassembled WGS sequence"/>
</dbReference>
<keyword evidence="2" id="KW-1185">Reference proteome</keyword>
<reference evidence="2" key="1">
    <citation type="journal article" date="2015" name="Nat. Genet.">
        <title>The genome and transcriptome of the zoonotic hookworm Ancylostoma ceylanicum identify infection-specific gene families.</title>
        <authorList>
            <person name="Schwarz E.M."/>
            <person name="Hu Y."/>
            <person name="Antoshechkin I."/>
            <person name="Miller M.M."/>
            <person name="Sternberg P.W."/>
            <person name="Aroian R.V."/>
        </authorList>
    </citation>
    <scope>NUCLEOTIDE SEQUENCE</scope>
    <source>
        <strain evidence="2">HY135</strain>
    </source>
</reference>
<dbReference type="OrthoDB" id="5858639at2759"/>
<proteinExistence type="predicted"/>
<comment type="caution">
    <text evidence="1">The sequence shown here is derived from an EMBL/GenBank/DDBJ whole genome shotgun (WGS) entry which is preliminary data.</text>
</comment>
<sequence length="230" mass="25712">MGVGYLVIIIRYYEPALLTKKDSLMEVLAVGNVIFSDDPQVIEFCGVKNSFMRRLVGVPPRNPAMATIDQNYYRTIGSGLISFADLLMVNKHFQCEDVCKSQNPPECDRGGFPNPKNCQTCVCPGGYGGPLCKDQPTECNEALTKTATEEWEQIQVNAYNQVGDRYNYFKCVSWIKAPEGKKIQVEIADITSYADKLGCTAAGIEIKIQEDQRLTGPRYAMSTQVPFYIF</sequence>
<organism evidence="1 2">
    <name type="scientific">Ancylostoma ceylanicum</name>
    <dbReference type="NCBI Taxonomy" id="53326"/>
    <lineage>
        <taxon>Eukaryota</taxon>
        <taxon>Metazoa</taxon>
        <taxon>Ecdysozoa</taxon>
        <taxon>Nematoda</taxon>
        <taxon>Chromadorea</taxon>
        <taxon>Rhabditida</taxon>
        <taxon>Rhabditina</taxon>
        <taxon>Rhabditomorpha</taxon>
        <taxon>Strongyloidea</taxon>
        <taxon>Ancylostomatidae</taxon>
        <taxon>Ancylostomatinae</taxon>
        <taxon>Ancylostoma</taxon>
    </lineage>
</organism>
<accession>A0A016VH70</accession>